<dbReference type="AlphaFoldDB" id="A0A1U7PPX4"/>
<reference evidence="2" key="1">
    <citation type="submission" date="2017-01" db="EMBL/GenBank/DDBJ databases">
        <authorList>
            <person name="Varghese N."/>
            <person name="Submissions S."/>
        </authorList>
    </citation>
    <scope>NUCLEOTIDE SEQUENCE [LARGE SCALE GENOMIC DNA]</scope>
    <source>
        <strain evidence="2">MNA4</strain>
    </source>
</reference>
<dbReference type="InterPro" id="IPR008554">
    <property type="entry name" value="Glutaredoxin-like"/>
</dbReference>
<accession>A0A1U7PPX4</accession>
<dbReference type="RefSeq" id="WP_076759522.1">
    <property type="nucleotide sequence ID" value="NZ_FTPL01000004.1"/>
</dbReference>
<dbReference type="EMBL" id="FTPL01000004">
    <property type="protein sequence ID" value="SIT91282.1"/>
    <property type="molecule type" value="Genomic_DNA"/>
</dbReference>
<proteinExistence type="predicted"/>
<dbReference type="Pfam" id="PF05768">
    <property type="entry name" value="Glrx-like"/>
    <property type="match status" value="1"/>
</dbReference>
<sequence length="76" mass="8699">MNVKLYVREDCPLCEEALLNLRLVSEDLPVEAEIIDIESDDRLHEKYMLMIPVLEKDGEVLLYGNIGYADLMDALS</sequence>
<dbReference type="Proteomes" id="UP000187550">
    <property type="component" value="Unassembled WGS sequence"/>
</dbReference>
<dbReference type="SUPFAM" id="SSF52833">
    <property type="entry name" value="Thioredoxin-like"/>
    <property type="match status" value="1"/>
</dbReference>
<gene>
    <name evidence="1" type="ORF">SAMN05428946_2647</name>
</gene>
<name>A0A1U7PPX4_9BACI</name>
<evidence type="ECO:0000313" key="1">
    <source>
        <dbReference type="EMBL" id="SIT91282.1"/>
    </source>
</evidence>
<dbReference type="InterPro" id="IPR036249">
    <property type="entry name" value="Thioredoxin-like_sf"/>
</dbReference>
<dbReference type="STRING" id="550447.SAMN05428946_2647"/>
<keyword evidence="2" id="KW-1185">Reference proteome</keyword>
<evidence type="ECO:0000313" key="2">
    <source>
        <dbReference type="Proteomes" id="UP000187550"/>
    </source>
</evidence>
<dbReference type="Gene3D" id="3.40.30.10">
    <property type="entry name" value="Glutaredoxin"/>
    <property type="match status" value="1"/>
</dbReference>
<protein>
    <submittedName>
        <fullName evidence="1">Glutaredoxin-like domain</fullName>
    </submittedName>
</protein>
<organism evidence="1 2">
    <name type="scientific">Edaphobacillus lindanitolerans</name>
    <dbReference type="NCBI Taxonomy" id="550447"/>
    <lineage>
        <taxon>Bacteria</taxon>
        <taxon>Bacillati</taxon>
        <taxon>Bacillota</taxon>
        <taxon>Bacilli</taxon>
        <taxon>Bacillales</taxon>
        <taxon>Bacillaceae</taxon>
        <taxon>Edaphobacillus</taxon>
    </lineage>
</organism>
<dbReference type="OrthoDB" id="32865at2"/>